<dbReference type="EMBL" id="RKHQ01000001">
    <property type="protein sequence ID" value="ROR96889.1"/>
    <property type="molecule type" value="Genomic_DNA"/>
</dbReference>
<dbReference type="InterPro" id="IPR015341">
    <property type="entry name" value="Glyco_hydro_38_cen"/>
</dbReference>
<dbReference type="InterPro" id="IPR041147">
    <property type="entry name" value="GH38_C"/>
</dbReference>
<protein>
    <submittedName>
        <fullName evidence="6">Alpha-mannosidase</fullName>
    </submittedName>
</protein>
<comment type="similarity">
    <text evidence="1">Belongs to the glycosyl hydrolase 38 family.</text>
</comment>
<evidence type="ECO:0000313" key="7">
    <source>
        <dbReference type="Proteomes" id="UP000275356"/>
    </source>
</evidence>
<dbReference type="Pfam" id="PF09261">
    <property type="entry name" value="Alpha-mann_mid"/>
    <property type="match status" value="1"/>
</dbReference>
<dbReference type="Gene3D" id="3.20.110.10">
    <property type="entry name" value="Glycoside hydrolase 38, N terminal domain"/>
    <property type="match status" value="1"/>
</dbReference>
<dbReference type="InterPro" id="IPR011013">
    <property type="entry name" value="Gal_mutarotase_sf_dom"/>
</dbReference>
<dbReference type="SUPFAM" id="SSF88713">
    <property type="entry name" value="Glycoside hydrolase/deacetylase"/>
    <property type="match status" value="1"/>
</dbReference>
<proteinExistence type="inferred from homology"/>
<dbReference type="InterPro" id="IPR028995">
    <property type="entry name" value="Glyco_hydro_57/38_cen_sf"/>
</dbReference>
<organism evidence="6 7">
    <name type="scientific">Salana multivorans</name>
    <dbReference type="NCBI Taxonomy" id="120377"/>
    <lineage>
        <taxon>Bacteria</taxon>
        <taxon>Bacillati</taxon>
        <taxon>Actinomycetota</taxon>
        <taxon>Actinomycetes</taxon>
        <taxon>Micrococcales</taxon>
        <taxon>Beutenbergiaceae</taxon>
        <taxon>Salana</taxon>
    </lineage>
</organism>
<name>A0A3N2DAR7_9MICO</name>
<evidence type="ECO:0000313" key="6">
    <source>
        <dbReference type="EMBL" id="ROR96889.1"/>
    </source>
</evidence>
<gene>
    <name evidence="6" type="ORF">EDD28_1481</name>
</gene>
<dbReference type="SUPFAM" id="SSF74650">
    <property type="entry name" value="Galactose mutarotase-like"/>
    <property type="match status" value="1"/>
</dbReference>
<dbReference type="AlphaFoldDB" id="A0A3N2DAR7"/>
<dbReference type="CDD" id="cd10789">
    <property type="entry name" value="GH38N_AMII_ER_cytosolic"/>
    <property type="match status" value="1"/>
</dbReference>
<dbReference type="Gene3D" id="2.70.98.30">
    <property type="entry name" value="Golgi alpha-mannosidase II, domain 4"/>
    <property type="match status" value="1"/>
</dbReference>
<dbReference type="RefSeq" id="WP_123739008.1">
    <property type="nucleotide sequence ID" value="NZ_RKHQ01000001.1"/>
</dbReference>
<evidence type="ECO:0000256" key="2">
    <source>
        <dbReference type="ARBA" id="ARBA00022723"/>
    </source>
</evidence>
<feature type="domain" description="Glycoside hydrolase family 38 central" evidence="5">
    <location>
        <begin position="524"/>
        <end position="602"/>
    </location>
</feature>
<dbReference type="GO" id="GO:0046872">
    <property type="term" value="F:metal ion binding"/>
    <property type="evidence" value="ECO:0007669"/>
    <property type="project" value="UniProtKB-KW"/>
</dbReference>
<dbReference type="SUPFAM" id="SSF88688">
    <property type="entry name" value="Families 57/38 glycoside transferase middle domain"/>
    <property type="match status" value="1"/>
</dbReference>
<sequence length="1009" mass="110904">MRFDEKTRFEGRISRFVEETITPALYPERIALDVSVWRVPDEPVPFDEARAATYEPFVMGSPWGVAWSTEWFHVTGEVPAAWRERDLEVVVDLGFHTWNEGGQAEGLAYRPDGSIVKAIEPYNRYLRVDRGTERVDLYIEAASNPDAAVRAEGERWGNTWRQSPYTSKEHRPPTPVYVFRSCDLAVRDHEVAAFAADVDVLWQLALVLPETSPRRASIVAALARAIDVCDPDDLPGTVGAGRAVLAPVLASPAGASSHTLVATGHAHIDSAWLWPVRETIRKCARTWSNVLELLEEHEDLTFSASSAQQYRWMKDHYPQVWERIRAAVADGRFIPVGGMWVESDTNMPGSEAMARQFVAGQRFFREELGVTCPEVWLPDSFGYSGALPQIARAAGARWFLTQKLSWNETNVMPHHSFTWEGIDGSRIFTHFPPVDSYVSALDAEDLDKAERQYSEAGHGTRSLIPFGYGDGGGGPTREMVARAERQADLEGSPRVVLGNPRDFFAAAEAELPDPSTWTGEMYLETHRGTYTSQVRTKQGNRRSEHALHAAELWAATAAVREGAPYPYDDLERIWHVVLLQQFHDILPGSSIAWVHREAEAGYGRVLAECAEIVDGAVRALVGEGDLALAANATPFALDSVAPMAIGAHDAGSGATGATSVVPGADGTVLDNGLLRVVVDPRGLVTSLRDLVADREVVAAGAAALLFQVHGDRPTMYEAWDIDAAYRRTVEDLRAADSVEILAPDAVRVSHTYRSSTVAATLRLPAGARHLDVTVDVDWHEARRLLKLAVPVDVKADAAASETQFGHVVRPTHTNTTWDEARYETVAHRWLHVGEEGYGVAVVNDSTYGYDVRRTWAGERSAAATTIRASVIHGPKFPDPDCDMGEHTMRYRILPGATRADALRHAWDVNLPTTRLTGARAVAPLLDVTGRGVVVQTVKLAEDRSGDVVVRLYESDGGRTRASIRADFEHVGVAVTDLLEEPTGEAATVVDGAVELELRPFQIVTLRYAR</sequence>
<dbReference type="Proteomes" id="UP000275356">
    <property type="component" value="Unassembled WGS sequence"/>
</dbReference>
<evidence type="ECO:0000256" key="1">
    <source>
        <dbReference type="ARBA" id="ARBA00009792"/>
    </source>
</evidence>
<dbReference type="Pfam" id="PF01074">
    <property type="entry name" value="Glyco_hydro_38N"/>
    <property type="match status" value="1"/>
</dbReference>
<dbReference type="Gene3D" id="2.60.40.2220">
    <property type="match status" value="1"/>
</dbReference>
<keyword evidence="7" id="KW-1185">Reference proteome</keyword>
<comment type="caution">
    <text evidence="6">The sequence shown here is derived from an EMBL/GenBank/DDBJ whole genome shotgun (WGS) entry which is preliminary data.</text>
</comment>
<dbReference type="FunFam" id="3.20.110.10:FF:000002">
    <property type="entry name" value="alpha-mannosidase 2C1 isoform X1"/>
    <property type="match status" value="1"/>
</dbReference>
<evidence type="ECO:0000256" key="3">
    <source>
        <dbReference type="ARBA" id="ARBA00022801"/>
    </source>
</evidence>
<reference evidence="6 7" key="1">
    <citation type="submission" date="2018-11" db="EMBL/GenBank/DDBJ databases">
        <title>Sequencing the genomes of 1000 actinobacteria strains.</title>
        <authorList>
            <person name="Klenk H.-P."/>
        </authorList>
    </citation>
    <scope>NUCLEOTIDE SEQUENCE [LARGE SCALE GENOMIC DNA]</scope>
    <source>
        <strain evidence="6 7">DSM 13521</strain>
    </source>
</reference>
<dbReference type="PANTHER" id="PTHR46017:SF1">
    <property type="entry name" value="ALPHA-MANNOSIDASE 2C1"/>
    <property type="match status" value="1"/>
</dbReference>
<dbReference type="PANTHER" id="PTHR46017">
    <property type="entry name" value="ALPHA-MANNOSIDASE 2C1"/>
    <property type="match status" value="1"/>
</dbReference>
<dbReference type="InterPro" id="IPR011682">
    <property type="entry name" value="Glyco_hydro_38_C"/>
</dbReference>
<dbReference type="GO" id="GO:0030246">
    <property type="term" value="F:carbohydrate binding"/>
    <property type="evidence" value="ECO:0007669"/>
    <property type="project" value="InterPro"/>
</dbReference>
<dbReference type="GO" id="GO:0009313">
    <property type="term" value="P:oligosaccharide catabolic process"/>
    <property type="evidence" value="ECO:0007669"/>
    <property type="project" value="TreeGrafter"/>
</dbReference>
<dbReference type="GO" id="GO:0006013">
    <property type="term" value="P:mannose metabolic process"/>
    <property type="evidence" value="ECO:0007669"/>
    <property type="project" value="InterPro"/>
</dbReference>
<keyword evidence="3" id="KW-0378">Hydrolase</keyword>
<dbReference type="Pfam" id="PF07748">
    <property type="entry name" value="Glyco_hydro_38C"/>
    <property type="match status" value="1"/>
</dbReference>
<dbReference type="Pfam" id="PF17677">
    <property type="entry name" value="Glyco_hydro38C2"/>
    <property type="match status" value="1"/>
</dbReference>
<dbReference type="OrthoDB" id="9772207at2"/>
<keyword evidence="2" id="KW-0479">Metal-binding</keyword>
<accession>A0A3N2DAR7</accession>
<dbReference type="InterPro" id="IPR000602">
    <property type="entry name" value="Glyco_hydro_38_N"/>
</dbReference>
<keyword evidence="4" id="KW-0326">Glycosidase</keyword>
<dbReference type="GO" id="GO:0004559">
    <property type="term" value="F:alpha-mannosidase activity"/>
    <property type="evidence" value="ECO:0007669"/>
    <property type="project" value="InterPro"/>
</dbReference>
<dbReference type="InterPro" id="IPR037094">
    <property type="entry name" value="Glyco_hydro_38_cen_sf"/>
</dbReference>
<dbReference type="FunFam" id="1.20.1270.50:FF:000004">
    <property type="entry name" value="alpha-mannosidase 2C1 isoform X1"/>
    <property type="match status" value="1"/>
</dbReference>
<evidence type="ECO:0000259" key="5">
    <source>
        <dbReference type="SMART" id="SM00872"/>
    </source>
</evidence>
<dbReference type="InterPro" id="IPR054723">
    <property type="entry name" value="Ams1-like_N"/>
</dbReference>
<evidence type="ECO:0000256" key="4">
    <source>
        <dbReference type="ARBA" id="ARBA00023295"/>
    </source>
</evidence>
<dbReference type="InterPro" id="IPR027291">
    <property type="entry name" value="Glyco_hydro_38_N_sf"/>
</dbReference>
<dbReference type="Pfam" id="PF22907">
    <property type="entry name" value="Ams1-like_1st"/>
    <property type="match status" value="1"/>
</dbReference>
<dbReference type="InterPro" id="IPR011330">
    <property type="entry name" value="Glyco_hydro/deAcase_b/a-brl"/>
</dbReference>
<dbReference type="SMART" id="SM00872">
    <property type="entry name" value="Alpha-mann_mid"/>
    <property type="match status" value="1"/>
</dbReference>
<dbReference type="Gene3D" id="1.20.1270.50">
    <property type="entry name" value="Glycoside hydrolase family 38, central domain"/>
    <property type="match status" value="1"/>
</dbReference>